<gene>
    <name evidence="3" type="ORF">ILUMI_13012</name>
</gene>
<feature type="chain" id="PRO_5035451310" evidence="2">
    <location>
        <begin position="27"/>
        <end position="384"/>
    </location>
</feature>
<dbReference type="AlphaFoldDB" id="A0A8K0GBT7"/>
<evidence type="ECO:0000256" key="2">
    <source>
        <dbReference type="SAM" id="SignalP"/>
    </source>
</evidence>
<keyword evidence="2" id="KW-0732">Signal</keyword>
<dbReference type="Proteomes" id="UP000801492">
    <property type="component" value="Unassembled WGS sequence"/>
</dbReference>
<reference evidence="3" key="1">
    <citation type="submission" date="2019-08" db="EMBL/GenBank/DDBJ databases">
        <title>The genome of the North American firefly Photinus pyralis.</title>
        <authorList>
            <consortium name="Photinus pyralis genome working group"/>
            <person name="Fallon T.R."/>
            <person name="Sander Lower S.E."/>
            <person name="Weng J.-K."/>
        </authorList>
    </citation>
    <scope>NUCLEOTIDE SEQUENCE</scope>
    <source>
        <strain evidence="3">TRF0915ILg1</strain>
        <tissue evidence="3">Whole body</tissue>
    </source>
</reference>
<protein>
    <submittedName>
        <fullName evidence="3">Uncharacterized protein</fullName>
    </submittedName>
</protein>
<dbReference type="OrthoDB" id="6761940at2759"/>
<accession>A0A8K0GBT7</accession>
<keyword evidence="4" id="KW-1185">Reference proteome</keyword>
<comment type="caution">
    <text evidence="3">The sequence shown here is derived from an EMBL/GenBank/DDBJ whole genome shotgun (WGS) entry which is preliminary data.</text>
</comment>
<feature type="region of interest" description="Disordered" evidence="1">
    <location>
        <begin position="90"/>
        <end position="127"/>
    </location>
</feature>
<evidence type="ECO:0000256" key="1">
    <source>
        <dbReference type="SAM" id="MobiDB-lite"/>
    </source>
</evidence>
<dbReference type="EMBL" id="VTPC01008198">
    <property type="protein sequence ID" value="KAF2893161.1"/>
    <property type="molecule type" value="Genomic_DNA"/>
</dbReference>
<proteinExistence type="predicted"/>
<organism evidence="3 4">
    <name type="scientific">Ignelater luminosus</name>
    <name type="common">Cucubano</name>
    <name type="synonym">Pyrophorus luminosus</name>
    <dbReference type="NCBI Taxonomy" id="2038154"/>
    <lineage>
        <taxon>Eukaryota</taxon>
        <taxon>Metazoa</taxon>
        <taxon>Ecdysozoa</taxon>
        <taxon>Arthropoda</taxon>
        <taxon>Hexapoda</taxon>
        <taxon>Insecta</taxon>
        <taxon>Pterygota</taxon>
        <taxon>Neoptera</taxon>
        <taxon>Endopterygota</taxon>
        <taxon>Coleoptera</taxon>
        <taxon>Polyphaga</taxon>
        <taxon>Elateriformia</taxon>
        <taxon>Elateroidea</taxon>
        <taxon>Elateridae</taxon>
        <taxon>Agrypninae</taxon>
        <taxon>Pyrophorini</taxon>
        <taxon>Ignelater</taxon>
    </lineage>
</organism>
<evidence type="ECO:0000313" key="4">
    <source>
        <dbReference type="Proteomes" id="UP000801492"/>
    </source>
</evidence>
<feature type="signal peptide" evidence="2">
    <location>
        <begin position="1"/>
        <end position="26"/>
    </location>
</feature>
<name>A0A8K0GBT7_IGNLU</name>
<feature type="compositionally biased region" description="Polar residues" evidence="1">
    <location>
        <begin position="94"/>
        <end position="119"/>
    </location>
</feature>
<sequence>MIILKTQKIFSIFTFLFFALFAITECKRGGGGGRIFRATVLKERRNSRRNPRDVHEQQESKPQWTDSVLVSNKVFDEIFEIQTPNYEDLEDHQSSFSSFEQQNDYRTSELNTPSIWQETTNDKDVSSQIKNNKDNIKENDEIYDYHAHDYFNDEVLKSQHLPIPRPFKYNQPNTEKTNIEHYYKSMEKEGSYETKNYNNKIAYNFLLNYLFKGKKYIKAHFAPFKNADSYSEWSIPKKLFMPKLSIWDIVFGFSRYPYHLYSSRQTTIVPCQRDVSSFCPHNTTPLCTNTGKVLCTVFNQQNIICDEESHLKCIERSIETCLGNLQDLLKDSEKKTLSVIKVPHAGNTIIIADQNNLENKPTVCVARVVLVQSIKEKNVSGEEA</sequence>
<evidence type="ECO:0000313" key="3">
    <source>
        <dbReference type="EMBL" id="KAF2893161.1"/>
    </source>
</evidence>